<dbReference type="InterPro" id="IPR029017">
    <property type="entry name" value="Enolase-like_N"/>
</dbReference>
<dbReference type="InterPro" id="IPR034593">
    <property type="entry name" value="DgoD-like"/>
</dbReference>
<gene>
    <name evidence="2" type="ORF">APC1461_0509</name>
</gene>
<dbReference type="GO" id="GO:0008927">
    <property type="term" value="F:mannonate dehydratase activity"/>
    <property type="evidence" value="ECO:0007669"/>
    <property type="project" value="UniProtKB-ARBA"/>
</dbReference>
<protein>
    <submittedName>
        <fullName evidence="2">Mandelate racemase</fullName>
    </submittedName>
</protein>
<dbReference type="InterPro" id="IPR018110">
    <property type="entry name" value="Mandel_Rmase/mucon_lact_enz_CS"/>
</dbReference>
<dbReference type="Proteomes" id="UP000232928">
    <property type="component" value="Unassembled WGS sequence"/>
</dbReference>
<dbReference type="GO" id="GO:0016052">
    <property type="term" value="P:carbohydrate catabolic process"/>
    <property type="evidence" value="ECO:0007669"/>
    <property type="project" value="UniProtKB-ARBA"/>
</dbReference>
<dbReference type="Gene3D" id="3.20.20.120">
    <property type="entry name" value="Enolase-like C-terminal domain"/>
    <property type="match status" value="1"/>
</dbReference>
<dbReference type="PANTHER" id="PTHR48080">
    <property type="entry name" value="D-GALACTONATE DEHYDRATASE-RELATED"/>
    <property type="match status" value="1"/>
</dbReference>
<dbReference type="SMART" id="SM00922">
    <property type="entry name" value="MR_MLE"/>
    <property type="match status" value="1"/>
</dbReference>
<dbReference type="AlphaFoldDB" id="A0A2N0TK36"/>
<dbReference type="NCBIfam" id="NF043051">
    <property type="entry name" value="ManoateDhtManD"/>
    <property type="match status" value="1"/>
</dbReference>
<reference evidence="2 3" key="1">
    <citation type="submission" date="2017-12" db="EMBL/GenBank/DDBJ databases">
        <title>Bifidobacterium longum APC/DPC strains.</title>
        <authorList>
            <person name="Arboleya S."/>
        </authorList>
    </citation>
    <scope>NUCLEOTIDE SEQUENCE [LARGE SCALE GENOMIC DNA]</scope>
    <source>
        <strain evidence="2 3">APC1461</strain>
    </source>
</reference>
<dbReference type="InterPro" id="IPR036849">
    <property type="entry name" value="Enolase-like_C_sf"/>
</dbReference>
<accession>A0A2N0TK36</accession>
<dbReference type="SFLD" id="SFLDG00033">
    <property type="entry name" value="mannonate_dehydratase"/>
    <property type="match status" value="1"/>
</dbReference>
<dbReference type="GO" id="GO:0000287">
    <property type="term" value="F:magnesium ion binding"/>
    <property type="evidence" value="ECO:0007669"/>
    <property type="project" value="UniProtKB-ARBA"/>
</dbReference>
<dbReference type="Pfam" id="PF13378">
    <property type="entry name" value="MR_MLE_C"/>
    <property type="match status" value="1"/>
</dbReference>
<dbReference type="SFLD" id="SFLDS00001">
    <property type="entry name" value="Enolase"/>
    <property type="match status" value="1"/>
</dbReference>
<dbReference type="InterPro" id="IPR013342">
    <property type="entry name" value="Mandelate_racemase_C"/>
</dbReference>
<dbReference type="PANTHER" id="PTHR48080:SF6">
    <property type="entry name" value="STARVATION-SENSING PROTEIN RSPA"/>
    <property type="match status" value="1"/>
</dbReference>
<dbReference type="Gene3D" id="3.30.390.10">
    <property type="entry name" value="Enolase-like, N-terminal domain"/>
    <property type="match status" value="1"/>
</dbReference>
<dbReference type="InterPro" id="IPR029065">
    <property type="entry name" value="Enolase_C-like"/>
</dbReference>
<name>A0A2N0TK36_BIFLN</name>
<organism evidence="2 3">
    <name type="scientific">Bifidobacterium longum</name>
    <dbReference type="NCBI Taxonomy" id="216816"/>
    <lineage>
        <taxon>Bacteria</taxon>
        <taxon>Bacillati</taxon>
        <taxon>Actinomycetota</taxon>
        <taxon>Actinomycetes</taxon>
        <taxon>Bifidobacteriales</taxon>
        <taxon>Bifidobacteriaceae</taxon>
        <taxon>Bifidobacterium</taxon>
    </lineage>
</organism>
<feature type="domain" description="Mandelate racemase/muconate lactonizing enzyme C-terminal" evidence="1">
    <location>
        <begin position="142"/>
        <end position="284"/>
    </location>
</feature>
<sequence length="429" mass="47969">MARNVPRHKRKEYTMAIEKAEVFVTSPGRNFVVFRITTTDGIVGLGDATLNGRELVAAKYLETIAPSLIGKNEDNIEDIWQYLYKGAYWKRGPVTMAAISAVDVALWDIKAKKAGVPVYELLGGASRTGILTYAHASGMDFPSLFDSIDMYRDMGFKATRIQFALPGIPSTYGVAGSANAQQGAGEKGLRYDYEPARRTTVPVEEVWDARTYLNTLPGVFEEVRNKYGKDLILLHDSHHRLSPIQAARFGKLLEPYDLFWMEDSTPAEENQEFLRVVRQHTTTPIAIGEIINSWTDYITLIKEQLIDYVRSAVTHTGGLTHMKKLMAFAELFGVKSGFHGPTDVSPVGMAANLHLDLAIPNFGIQEYMKHSDETLEVFHTSYTFKDGYLHPGNKPGLGVDFDEKLAAKYPYQPAPLPVDRLLDGTMHEW</sequence>
<dbReference type="SUPFAM" id="SSF54826">
    <property type="entry name" value="Enolase N-terminal domain-like"/>
    <property type="match status" value="1"/>
</dbReference>
<dbReference type="GO" id="GO:0009063">
    <property type="term" value="P:amino acid catabolic process"/>
    <property type="evidence" value="ECO:0007669"/>
    <property type="project" value="InterPro"/>
</dbReference>
<dbReference type="NCBIfam" id="NF011654">
    <property type="entry name" value="PRK15072.1"/>
    <property type="match status" value="1"/>
</dbReference>
<dbReference type="InterPro" id="IPR013341">
    <property type="entry name" value="Mandelate_racemase_N_dom"/>
</dbReference>
<dbReference type="SUPFAM" id="SSF51604">
    <property type="entry name" value="Enolase C-terminal domain-like"/>
    <property type="match status" value="1"/>
</dbReference>
<comment type="caution">
    <text evidence="2">The sequence shown here is derived from an EMBL/GenBank/DDBJ whole genome shotgun (WGS) entry which is preliminary data.</text>
</comment>
<evidence type="ECO:0000313" key="2">
    <source>
        <dbReference type="EMBL" id="PKD15111.1"/>
    </source>
</evidence>
<evidence type="ECO:0000259" key="1">
    <source>
        <dbReference type="SMART" id="SM00922"/>
    </source>
</evidence>
<evidence type="ECO:0000313" key="3">
    <source>
        <dbReference type="Proteomes" id="UP000232928"/>
    </source>
</evidence>
<dbReference type="PROSITE" id="PS00908">
    <property type="entry name" value="MR_MLE_1"/>
    <property type="match status" value="1"/>
</dbReference>
<dbReference type="EMBL" id="PJEG01000010">
    <property type="protein sequence ID" value="PKD15111.1"/>
    <property type="molecule type" value="Genomic_DNA"/>
</dbReference>
<proteinExistence type="predicted"/>
<dbReference type="Pfam" id="PF02746">
    <property type="entry name" value="MR_MLE_N"/>
    <property type="match status" value="1"/>
</dbReference>
<dbReference type="InterPro" id="IPR034589">
    <property type="entry name" value="D-mannonate_dehydratase-like"/>
</dbReference>